<keyword evidence="9" id="KW-0808">Transferase</keyword>
<dbReference type="SUPFAM" id="SSF46767">
    <property type="entry name" value="Methylated DNA-protein cysteine methyltransferase, C-terminal domain"/>
    <property type="match status" value="1"/>
</dbReference>
<evidence type="ECO:0000259" key="8">
    <source>
        <dbReference type="PROSITE" id="PS01124"/>
    </source>
</evidence>
<evidence type="ECO:0000256" key="3">
    <source>
        <dbReference type="ARBA" id="ARBA00023015"/>
    </source>
</evidence>
<feature type="binding site" evidence="7">
    <location>
        <position position="41"/>
    </location>
    <ligand>
        <name>Zn(2+)</name>
        <dbReference type="ChEBI" id="CHEBI:29105"/>
    </ligand>
</feature>
<keyword evidence="7" id="KW-0862">Zinc</keyword>
<dbReference type="InterPro" id="IPR004026">
    <property type="entry name" value="Ada_DNA_repair_Zn-bd"/>
</dbReference>
<dbReference type="SUPFAM" id="SSF46689">
    <property type="entry name" value="Homeodomain-like"/>
    <property type="match status" value="1"/>
</dbReference>
<feature type="binding site" evidence="7">
    <location>
        <position position="71"/>
    </location>
    <ligand>
        <name>Zn(2+)</name>
        <dbReference type="ChEBI" id="CHEBI:29105"/>
    </ligand>
</feature>
<dbReference type="Pfam" id="PF02805">
    <property type="entry name" value="Ada_Zn_binding"/>
    <property type="match status" value="1"/>
</dbReference>
<comment type="cofactor">
    <cofactor evidence="7">
        <name>Zn(2+)</name>
        <dbReference type="ChEBI" id="CHEBI:29105"/>
    </cofactor>
    <text evidence="7">Binds 1 zinc ion per subunit.</text>
</comment>
<dbReference type="PIRSF" id="PIRSF000409">
    <property type="entry name" value="Ada"/>
    <property type="match status" value="1"/>
</dbReference>
<keyword evidence="5" id="KW-0804">Transcription</keyword>
<gene>
    <name evidence="9" type="primary">ada</name>
    <name evidence="9" type="ORF">KL86APRO_10647</name>
</gene>
<dbReference type="Gene3D" id="3.40.10.10">
    <property type="entry name" value="DNA Methylphosphotriester Repair Domain"/>
    <property type="match status" value="1"/>
</dbReference>
<dbReference type="SUPFAM" id="SSF53155">
    <property type="entry name" value="Methylated DNA-protein cysteine methyltransferase domain"/>
    <property type="match status" value="1"/>
</dbReference>
<dbReference type="GO" id="GO:0008270">
    <property type="term" value="F:zinc ion binding"/>
    <property type="evidence" value="ECO:0007669"/>
    <property type="project" value="InterPro"/>
</dbReference>
<dbReference type="Gene3D" id="1.10.10.60">
    <property type="entry name" value="Homeodomain-like"/>
    <property type="match status" value="1"/>
</dbReference>
<dbReference type="CDD" id="cd06445">
    <property type="entry name" value="ATase"/>
    <property type="match status" value="1"/>
</dbReference>
<evidence type="ECO:0000256" key="2">
    <source>
        <dbReference type="ARBA" id="ARBA00022763"/>
    </source>
</evidence>
<dbReference type="InterPro" id="IPR014048">
    <property type="entry name" value="MethylDNA_cys_MeTrfase_DNA-bd"/>
</dbReference>
<dbReference type="AlphaFoldDB" id="A0A212J7W5"/>
<dbReference type="InterPro" id="IPR009057">
    <property type="entry name" value="Homeodomain-like_sf"/>
</dbReference>
<keyword evidence="1 9" id="KW-0489">Methyltransferase</keyword>
<dbReference type="Gene3D" id="1.10.10.10">
    <property type="entry name" value="Winged helix-like DNA-binding domain superfamily/Winged helix DNA-binding domain"/>
    <property type="match status" value="1"/>
</dbReference>
<dbReference type="PROSITE" id="PS01124">
    <property type="entry name" value="HTH_ARAC_FAMILY_2"/>
    <property type="match status" value="1"/>
</dbReference>
<dbReference type="PANTHER" id="PTHR10815">
    <property type="entry name" value="METHYLATED-DNA--PROTEIN-CYSTEINE METHYLTRANSFERASE"/>
    <property type="match status" value="1"/>
</dbReference>
<evidence type="ECO:0000313" key="9">
    <source>
        <dbReference type="EMBL" id="SBV95533.1"/>
    </source>
</evidence>
<dbReference type="InterPro" id="IPR036631">
    <property type="entry name" value="MGMT_N_sf"/>
</dbReference>
<evidence type="ECO:0000256" key="1">
    <source>
        <dbReference type="ARBA" id="ARBA00022603"/>
    </source>
</evidence>
<dbReference type="InterPro" id="IPR035451">
    <property type="entry name" value="Ada-like_dom_sf"/>
</dbReference>
<dbReference type="SMART" id="SM00342">
    <property type="entry name" value="HTH_ARAC"/>
    <property type="match status" value="1"/>
</dbReference>
<evidence type="ECO:0000256" key="4">
    <source>
        <dbReference type="ARBA" id="ARBA00023159"/>
    </source>
</evidence>
<protein>
    <submittedName>
        <fullName evidence="9">Bifunctional transcriptional activator/DNA repair enzyme Ada</fullName>
        <ecNumber evidence="9">2.1.1.63</ecNumber>
    </submittedName>
</protein>
<feature type="domain" description="HTH araC/xylS-type" evidence="8">
    <location>
        <begin position="94"/>
        <end position="181"/>
    </location>
</feature>
<evidence type="ECO:0000256" key="7">
    <source>
        <dbReference type="PIRSR" id="PIRSR000409-3"/>
    </source>
</evidence>
<feature type="binding site" evidence="7">
    <location>
        <position position="68"/>
    </location>
    <ligand>
        <name>Zn(2+)</name>
        <dbReference type="ChEBI" id="CHEBI:29105"/>
    </ligand>
</feature>
<dbReference type="SUPFAM" id="SSF57884">
    <property type="entry name" value="Ada DNA repair protein, N-terminal domain (N-Ada 10)"/>
    <property type="match status" value="1"/>
</dbReference>
<keyword evidence="4" id="KW-0010">Activator</keyword>
<dbReference type="InterPro" id="IPR036388">
    <property type="entry name" value="WH-like_DNA-bd_sf"/>
</dbReference>
<keyword evidence="3" id="KW-0805">Transcription regulation</keyword>
<dbReference type="Pfam" id="PF02870">
    <property type="entry name" value="Methyltransf_1N"/>
    <property type="match status" value="1"/>
</dbReference>
<dbReference type="EC" id="2.1.1.63" evidence="9"/>
<dbReference type="NCBIfam" id="NF011964">
    <property type="entry name" value="PRK15435.1"/>
    <property type="match status" value="1"/>
</dbReference>
<feature type="binding site" evidence="7">
    <location>
        <position position="37"/>
    </location>
    <ligand>
        <name>Zn(2+)</name>
        <dbReference type="ChEBI" id="CHEBI:29105"/>
    </ligand>
</feature>
<evidence type="ECO:0000256" key="6">
    <source>
        <dbReference type="PIRSR" id="PIRSR000409-1"/>
    </source>
</evidence>
<name>A0A212J7W5_9PROT</name>
<dbReference type="GO" id="GO:0006281">
    <property type="term" value="P:DNA repair"/>
    <property type="evidence" value="ECO:0007669"/>
    <property type="project" value="InterPro"/>
</dbReference>
<dbReference type="Pfam" id="PF12833">
    <property type="entry name" value="HTH_18"/>
    <property type="match status" value="1"/>
</dbReference>
<dbReference type="PANTHER" id="PTHR10815:SF14">
    <property type="entry name" value="BIFUNCTIONAL TRANSCRIPTIONAL ACTIVATOR_DNA REPAIR ENZYME ADA"/>
    <property type="match status" value="1"/>
</dbReference>
<sequence length="350" mass="37712">MTEVTAEADPRWPLLARRDTAADGAFVYAVVTTGVYCRPTCPSRRAKPENVRFFATPAEARGAGFRPCLRCDPDGLSRTEANAEKVAEICRRIETMERAPTLAELAVGVGWSPFHLQRTFKALVGVSPRAYAAARRAERFRAALDGGESVTGAVYAAGYGSPSRVYEGGELGMTPRSYRKGGAAEEIAFAFGHCDLGRVVVAATPRGICAILLGDTDEELRAELAQRYPKAAFVAAPPEFSETVAAVVAMIETPRRGLDLPLDIRGTAFQRRVWEALRAIPTGATVTYSDVADQLGLPARSVRAVAAACAANPLAVAVPCHRVKRRDGNLAGYYWGLWRKRALIDRETGG</sequence>
<accession>A0A212J7W5</accession>
<dbReference type="InterPro" id="IPR016221">
    <property type="entry name" value="Bifunct_regulatory_prot_Ada"/>
</dbReference>
<dbReference type="InterPro" id="IPR008332">
    <property type="entry name" value="MethylG_MeTrfase_N"/>
</dbReference>
<dbReference type="GO" id="GO:0003700">
    <property type="term" value="F:DNA-binding transcription factor activity"/>
    <property type="evidence" value="ECO:0007669"/>
    <property type="project" value="InterPro"/>
</dbReference>
<keyword evidence="7" id="KW-0479">Metal-binding</keyword>
<dbReference type="InterPro" id="IPR036217">
    <property type="entry name" value="MethylDNA_cys_MeTrfase_DNAb"/>
</dbReference>
<evidence type="ECO:0000256" key="5">
    <source>
        <dbReference type="ARBA" id="ARBA00023163"/>
    </source>
</evidence>
<dbReference type="GO" id="GO:0003908">
    <property type="term" value="F:methylated-DNA-[protein]-cysteine S-methyltransferase activity"/>
    <property type="evidence" value="ECO:0007669"/>
    <property type="project" value="UniProtKB-EC"/>
</dbReference>
<keyword evidence="2" id="KW-0227">DNA damage</keyword>
<reference evidence="9" key="1">
    <citation type="submission" date="2016-04" db="EMBL/GenBank/DDBJ databases">
        <authorList>
            <person name="Evans L.H."/>
            <person name="Alamgir A."/>
            <person name="Owens N."/>
            <person name="Weber N.D."/>
            <person name="Virtaneva K."/>
            <person name="Barbian K."/>
            <person name="Babar A."/>
            <person name="Rosenke K."/>
        </authorList>
    </citation>
    <scope>NUCLEOTIDE SEQUENCE</scope>
    <source>
        <strain evidence="9">86</strain>
    </source>
</reference>
<dbReference type="Pfam" id="PF01035">
    <property type="entry name" value="DNA_binding_1"/>
    <property type="match status" value="1"/>
</dbReference>
<proteinExistence type="predicted"/>
<dbReference type="InterPro" id="IPR018060">
    <property type="entry name" value="HTH_AraC"/>
</dbReference>
<dbReference type="GO" id="GO:0032259">
    <property type="term" value="P:methylation"/>
    <property type="evidence" value="ECO:0007669"/>
    <property type="project" value="UniProtKB-KW"/>
</dbReference>
<organism evidence="9">
    <name type="scientific">uncultured Alphaproteobacteria bacterium</name>
    <dbReference type="NCBI Taxonomy" id="91750"/>
    <lineage>
        <taxon>Bacteria</taxon>
        <taxon>Pseudomonadati</taxon>
        <taxon>Pseudomonadota</taxon>
        <taxon>Alphaproteobacteria</taxon>
        <taxon>environmental samples</taxon>
    </lineage>
</organism>
<feature type="active site" description="Nucleophile; methyl group acceptor from methylphosphotriester" evidence="6">
    <location>
        <position position="37"/>
    </location>
</feature>
<dbReference type="EMBL" id="FLUO01000001">
    <property type="protein sequence ID" value="SBV95533.1"/>
    <property type="molecule type" value="Genomic_DNA"/>
</dbReference>
<dbReference type="Gene3D" id="3.30.160.70">
    <property type="entry name" value="Methylated DNA-protein cysteine methyltransferase domain"/>
    <property type="match status" value="1"/>
</dbReference>
<dbReference type="NCBIfam" id="TIGR00589">
    <property type="entry name" value="ogt"/>
    <property type="match status" value="1"/>
</dbReference>
<feature type="active site" description="Nucleophile; methyl group acceptor from either O6-methylguanine or O4-methylthymine" evidence="6">
    <location>
        <position position="320"/>
    </location>
</feature>
<dbReference type="GO" id="GO:0043565">
    <property type="term" value="F:sequence-specific DNA binding"/>
    <property type="evidence" value="ECO:0007669"/>
    <property type="project" value="InterPro"/>
</dbReference>